<gene>
    <name evidence="1" type="ORF">H5410_011065</name>
</gene>
<dbReference type="AlphaFoldDB" id="A0A9J6AP54"/>
<dbReference type="Proteomes" id="UP000824120">
    <property type="component" value="Chromosome 2"/>
</dbReference>
<evidence type="ECO:0000313" key="2">
    <source>
        <dbReference type="Proteomes" id="UP000824120"/>
    </source>
</evidence>
<accession>A0A9J6AP54</accession>
<evidence type="ECO:0000313" key="1">
    <source>
        <dbReference type="EMBL" id="KAG5625847.1"/>
    </source>
</evidence>
<sequence length="104" mass="12066">MAMKFGSSHRPNVTTEKLEILPELLHFKHLKMKMSSNVNEKEKCKKRKKIPENDSEIFLKGMVEVIKNFTDSQDKRMGALIDKIGNRDQSIFVIKFIPSSIPYI</sequence>
<organism evidence="1 2">
    <name type="scientific">Solanum commersonii</name>
    <name type="common">Commerson's wild potato</name>
    <name type="synonym">Commerson's nightshade</name>
    <dbReference type="NCBI Taxonomy" id="4109"/>
    <lineage>
        <taxon>Eukaryota</taxon>
        <taxon>Viridiplantae</taxon>
        <taxon>Streptophyta</taxon>
        <taxon>Embryophyta</taxon>
        <taxon>Tracheophyta</taxon>
        <taxon>Spermatophyta</taxon>
        <taxon>Magnoliopsida</taxon>
        <taxon>eudicotyledons</taxon>
        <taxon>Gunneridae</taxon>
        <taxon>Pentapetalae</taxon>
        <taxon>asterids</taxon>
        <taxon>lamiids</taxon>
        <taxon>Solanales</taxon>
        <taxon>Solanaceae</taxon>
        <taxon>Solanoideae</taxon>
        <taxon>Solaneae</taxon>
        <taxon>Solanum</taxon>
    </lineage>
</organism>
<proteinExistence type="predicted"/>
<protein>
    <submittedName>
        <fullName evidence="1">Uncharacterized protein</fullName>
    </submittedName>
</protein>
<comment type="caution">
    <text evidence="1">The sequence shown here is derived from an EMBL/GenBank/DDBJ whole genome shotgun (WGS) entry which is preliminary data.</text>
</comment>
<dbReference type="EMBL" id="JACXVP010000002">
    <property type="protein sequence ID" value="KAG5625847.1"/>
    <property type="molecule type" value="Genomic_DNA"/>
</dbReference>
<keyword evidence="2" id="KW-1185">Reference proteome</keyword>
<name>A0A9J6AP54_SOLCO</name>
<reference evidence="1 2" key="1">
    <citation type="submission" date="2020-09" db="EMBL/GenBank/DDBJ databases">
        <title>De no assembly of potato wild relative species, Solanum commersonii.</title>
        <authorList>
            <person name="Cho K."/>
        </authorList>
    </citation>
    <scope>NUCLEOTIDE SEQUENCE [LARGE SCALE GENOMIC DNA]</scope>
    <source>
        <strain evidence="1">LZ3.2</strain>
        <tissue evidence="1">Leaf</tissue>
    </source>
</reference>